<keyword evidence="2" id="KW-0012">Acyltransferase</keyword>
<dbReference type="SMR" id="Q67G55"/>
<dbReference type="AlphaFoldDB" id="Q67G55"/>
<keyword evidence="1" id="KW-0808">Transferase</keyword>
<name>Q67G55_9ACTN</name>
<reference evidence="4" key="1">
    <citation type="journal article" date="2004" name="Chem. Biol.">
        <title>The hedamycin locus implicates a novel aromatic PKS priming mechanism.</title>
        <authorList>
            <person name="Bililign T."/>
            <person name="Hyun C.G."/>
            <person name="Williams J.S."/>
            <person name="Czisny A.M."/>
            <person name="Thorson J.S."/>
        </authorList>
    </citation>
    <scope>NUCLEOTIDE SEQUENCE</scope>
</reference>
<accession>Q67G55</accession>
<dbReference type="InterPro" id="IPR016039">
    <property type="entry name" value="Thiolase-like"/>
</dbReference>
<dbReference type="PANTHER" id="PTHR34069:SF2">
    <property type="entry name" value="BETA-KETOACYL-[ACYL-CARRIER-PROTEIN] SYNTHASE III"/>
    <property type="match status" value="1"/>
</dbReference>
<evidence type="ECO:0000256" key="2">
    <source>
        <dbReference type="ARBA" id="ARBA00023315"/>
    </source>
</evidence>
<feature type="domain" description="Beta-ketoacyl-[acyl-carrier-protein] synthase III C-terminal" evidence="3">
    <location>
        <begin position="244"/>
        <end position="335"/>
    </location>
</feature>
<evidence type="ECO:0000256" key="1">
    <source>
        <dbReference type="ARBA" id="ARBA00022679"/>
    </source>
</evidence>
<dbReference type="CDD" id="cd00827">
    <property type="entry name" value="init_cond_enzymes"/>
    <property type="match status" value="1"/>
</dbReference>
<protein>
    <submittedName>
        <fullName evidence="4">Putative 3-oxoacyl-ACP synthase</fullName>
    </submittedName>
</protein>
<dbReference type="Gene3D" id="3.40.47.10">
    <property type="match status" value="2"/>
</dbReference>
<evidence type="ECO:0000313" key="4">
    <source>
        <dbReference type="EMBL" id="AAP85337.1"/>
    </source>
</evidence>
<dbReference type="PANTHER" id="PTHR34069">
    <property type="entry name" value="3-OXOACYL-[ACYL-CARRIER-PROTEIN] SYNTHASE 3"/>
    <property type="match status" value="1"/>
</dbReference>
<dbReference type="EMBL" id="AY196994">
    <property type="protein sequence ID" value="AAP85337.1"/>
    <property type="molecule type" value="Genomic_DNA"/>
</dbReference>
<sequence>MRFEDIHVRATATWLPPRRSLADAVAAGDCPPVVAARTGMESVTVSDDAAAPEMAVRAARTALARAGSTSADVDLILHADTWFQGHDAWAVASYVQRETLANQCPAVEIRQMSNGGMAALDLAASYLAGAPERRDALLTTGDRYCMPGFDRWRTDPGTPYADGGTALVLSRREGFARLTSLVMSADPELEPLHRGDDPFAAAPLSHRTPLSFEDTTRVFNRRHGLSFALRRLAEGQTTVIKHALSDAGLALPEIDWVVLPHFGRLRLESLYYERFGIDPARTAWEWSRTVGHLGAGDQFASLDHLAGSGRAVPGDRCLLVGAGAGYSWGCAVLEITRRPDWASPHAAR</sequence>
<evidence type="ECO:0000259" key="3">
    <source>
        <dbReference type="Pfam" id="PF08541"/>
    </source>
</evidence>
<dbReference type="GO" id="GO:0044550">
    <property type="term" value="P:secondary metabolite biosynthetic process"/>
    <property type="evidence" value="ECO:0007669"/>
    <property type="project" value="TreeGrafter"/>
</dbReference>
<dbReference type="GO" id="GO:0016747">
    <property type="term" value="F:acyltransferase activity, transferring groups other than amino-acyl groups"/>
    <property type="evidence" value="ECO:0007669"/>
    <property type="project" value="UniProtKB-ARBA"/>
</dbReference>
<dbReference type="InterPro" id="IPR013747">
    <property type="entry name" value="ACP_syn_III_C"/>
</dbReference>
<dbReference type="SUPFAM" id="SSF53901">
    <property type="entry name" value="Thiolase-like"/>
    <property type="match status" value="1"/>
</dbReference>
<proteinExistence type="predicted"/>
<dbReference type="Pfam" id="PF08541">
    <property type="entry name" value="ACP_syn_III_C"/>
    <property type="match status" value="1"/>
</dbReference>
<organism evidence="4">
    <name type="scientific">Streptomyces griseoruber</name>
    <dbReference type="NCBI Taxonomy" id="1943"/>
    <lineage>
        <taxon>Bacteria</taxon>
        <taxon>Bacillati</taxon>
        <taxon>Actinomycetota</taxon>
        <taxon>Actinomycetes</taxon>
        <taxon>Kitasatosporales</taxon>
        <taxon>Streptomycetaceae</taxon>
        <taxon>Streptomyces</taxon>
    </lineage>
</organism>